<evidence type="ECO:0000256" key="5">
    <source>
        <dbReference type="ARBA" id="ARBA00023121"/>
    </source>
</evidence>
<evidence type="ECO:0000256" key="6">
    <source>
        <dbReference type="ARBA" id="ARBA00032316"/>
    </source>
</evidence>
<dbReference type="CDD" id="cd00829">
    <property type="entry name" value="SCP-x_thiolase"/>
    <property type="match status" value="1"/>
</dbReference>
<evidence type="ECO:0000256" key="4">
    <source>
        <dbReference type="ARBA" id="ARBA00023055"/>
    </source>
</evidence>
<dbReference type="GO" id="GO:0008289">
    <property type="term" value="F:lipid binding"/>
    <property type="evidence" value="ECO:0007669"/>
    <property type="project" value="UniProtKB-KW"/>
</dbReference>
<dbReference type="PATRIC" id="fig|1280514.3.peg.618"/>
<gene>
    <name evidence="9" type="primary">pcaF1</name>
    <name evidence="9" type="ORF">AXFE_04430</name>
</gene>
<organism evidence="9 10">
    <name type="scientific">Acidithrix ferrooxidans</name>
    <dbReference type="NCBI Taxonomy" id="1280514"/>
    <lineage>
        <taxon>Bacteria</taxon>
        <taxon>Bacillati</taxon>
        <taxon>Actinomycetota</taxon>
        <taxon>Acidimicrobiia</taxon>
        <taxon>Acidimicrobiales</taxon>
        <taxon>Acidimicrobiaceae</taxon>
        <taxon>Acidithrix</taxon>
    </lineage>
</organism>
<evidence type="ECO:0000256" key="1">
    <source>
        <dbReference type="ARBA" id="ARBA00012352"/>
    </source>
</evidence>
<dbReference type="EMBL" id="JXYS01000010">
    <property type="protein sequence ID" value="KJF18657.1"/>
    <property type="molecule type" value="Genomic_DNA"/>
</dbReference>
<keyword evidence="4" id="KW-0445">Lipid transport</keyword>
<keyword evidence="10" id="KW-1185">Reference proteome</keyword>
<keyword evidence="9" id="KW-0012">Acyltransferase</keyword>
<dbReference type="Pfam" id="PF00108">
    <property type="entry name" value="Thiolase_N"/>
    <property type="match status" value="1"/>
</dbReference>
<dbReference type="STRING" id="1280514.AXFE_04430"/>
<dbReference type="GO" id="GO:0016747">
    <property type="term" value="F:acyltransferase activity, transferring groups other than amino-acyl groups"/>
    <property type="evidence" value="ECO:0007669"/>
    <property type="project" value="InterPro"/>
</dbReference>
<evidence type="ECO:0000259" key="7">
    <source>
        <dbReference type="Pfam" id="PF00108"/>
    </source>
</evidence>
<dbReference type="InterPro" id="IPR020616">
    <property type="entry name" value="Thiolase_N"/>
</dbReference>
<dbReference type="InterPro" id="IPR055140">
    <property type="entry name" value="Thiolase_C_2"/>
</dbReference>
<name>A0A0D8HLM5_9ACTN</name>
<comment type="caution">
    <text evidence="9">The sequence shown here is derived from an EMBL/GenBank/DDBJ whole genome shotgun (WGS) entry which is preliminary data.</text>
</comment>
<accession>A0A0D8HLM5</accession>
<evidence type="ECO:0000313" key="9">
    <source>
        <dbReference type="EMBL" id="KJF18657.1"/>
    </source>
</evidence>
<feature type="domain" description="Thiolase C-terminal" evidence="8">
    <location>
        <begin position="256"/>
        <end position="385"/>
    </location>
</feature>
<dbReference type="PROSITE" id="PS00737">
    <property type="entry name" value="THIOLASE_2"/>
    <property type="match status" value="1"/>
</dbReference>
<dbReference type="Proteomes" id="UP000032360">
    <property type="component" value="Unassembled WGS sequence"/>
</dbReference>
<dbReference type="AlphaFoldDB" id="A0A0D8HLM5"/>
<dbReference type="InterPro" id="IPR016039">
    <property type="entry name" value="Thiolase-like"/>
</dbReference>
<proteinExistence type="predicted"/>
<dbReference type="Pfam" id="PF22691">
    <property type="entry name" value="Thiolase_C_1"/>
    <property type="match status" value="1"/>
</dbReference>
<dbReference type="PANTHER" id="PTHR42870">
    <property type="entry name" value="ACETYL-COA C-ACETYLTRANSFERASE"/>
    <property type="match status" value="1"/>
</dbReference>
<keyword evidence="3 9" id="KW-0808">Transferase</keyword>
<dbReference type="InterPro" id="IPR002155">
    <property type="entry name" value="Thiolase"/>
</dbReference>
<dbReference type="EC" id="2.3.1.176" evidence="1"/>
<dbReference type="RefSeq" id="WP_052604246.1">
    <property type="nucleotide sequence ID" value="NZ_JXYS01000010.1"/>
</dbReference>
<evidence type="ECO:0000256" key="3">
    <source>
        <dbReference type="ARBA" id="ARBA00022679"/>
    </source>
</evidence>
<dbReference type="SUPFAM" id="SSF53901">
    <property type="entry name" value="Thiolase-like"/>
    <property type="match status" value="1"/>
</dbReference>
<reference evidence="9 10" key="1">
    <citation type="submission" date="2015-01" db="EMBL/GenBank/DDBJ databases">
        <title>Draft genome of the acidophilic iron oxidizer Acidithrix ferrooxidans strain Py-F3.</title>
        <authorList>
            <person name="Poehlein A."/>
            <person name="Eisen S."/>
            <person name="Schloemann M."/>
            <person name="Johnson B.D."/>
            <person name="Daniel R."/>
            <person name="Muehling M."/>
        </authorList>
    </citation>
    <scope>NUCLEOTIDE SEQUENCE [LARGE SCALE GENOMIC DNA]</scope>
    <source>
        <strain evidence="9 10">Py-F3</strain>
    </source>
</reference>
<evidence type="ECO:0000259" key="8">
    <source>
        <dbReference type="Pfam" id="PF22691"/>
    </source>
</evidence>
<sequence length="394" mass="41534">MAGSNYIIGTSMTRFTKEDRSLEQMCSQVIEASLADAEIDTNEVDAVIFSNAVGGLITGQEMIRGQASLKRSSLLGKPIINTENACASGSSAFFLADKLIDSGAYEVILVVGAEKMTHLDKATSFAAIGTAIDLEWPPPIESDKASIDRSYFMDVYASMAKEYMSRYGATEDDFAEVVVKNRRHALSNPSAQFQKSTTVEEVLASRVITGPLTLLMCSSISNGAAALVVTGSEFAKSRRTDSRVRVLASVLLSGQERAEETPTVARRAATKAYEKAGVSPADIDVVEVHDGAAPAELITIEELGLADEGGALRMLRAGDTTIGGKIPVNPSGGLIARGHPIGATGCAQLVELSDQLRGRCGDRQVIGARIGLAENAGGYLRNDSAAATVIVLGR</sequence>
<keyword evidence="2" id="KW-0813">Transport</keyword>
<dbReference type="Gene3D" id="3.40.47.10">
    <property type="match status" value="1"/>
</dbReference>
<dbReference type="OrthoDB" id="9785768at2"/>
<feature type="domain" description="Thiolase N-terminal" evidence="7">
    <location>
        <begin position="6"/>
        <end position="229"/>
    </location>
</feature>
<dbReference type="PANTHER" id="PTHR42870:SF1">
    <property type="entry name" value="NON-SPECIFIC LIPID-TRANSFER PROTEIN-LIKE 2"/>
    <property type="match status" value="1"/>
</dbReference>
<keyword evidence="5" id="KW-0446">Lipid-binding</keyword>
<evidence type="ECO:0000313" key="10">
    <source>
        <dbReference type="Proteomes" id="UP000032360"/>
    </source>
</evidence>
<evidence type="ECO:0000256" key="2">
    <source>
        <dbReference type="ARBA" id="ARBA00022448"/>
    </source>
</evidence>
<dbReference type="PIRSF" id="PIRSF000429">
    <property type="entry name" value="Ac-CoA_Ac_transf"/>
    <property type="match status" value="1"/>
</dbReference>
<dbReference type="InterPro" id="IPR020613">
    <property type="entry name" value="Thiolase_CS"/>
</dbReference>
<dbReference type="GO" id="GO:0006869">
    <property type="term" value="P:lipid transport"/>
    <property type="evidence" value="ECO:0007669"/>
    <property type="project" value="UniProtKB-KW"/>
</dbReference>
<protein>
    <recommendedName>
        <fullName evidence="1">propanoyl-CoA C-acyltransferase</fullName>
        <ecNumber evidence="1">2.3.1.176</ecNumber>
    </recommendedName>
    <alternativeName>
        <fullName evidence="6">Propanoyl-CoA C-acyltransferase</fullName>
    </alternativeName>
</protein>